<dbReference type="GO" id="GO:0016887">
    <property type="term" value="F:ATP hydrolysis activity"/>
    <property type="evidence" value="ECO:0007669"/>
    <property type="project" value="InterPro"/>
</dbReference>
<dbReference type="GO" id="GO:0005524">
    <property type="term" value="F:ATP binding"/>
    <property type="evidence" value="ECO:0007669"/>
    <property type="project" value="UniProtKB-KW"/>
</dbReference>
<evidence type="ECO:0000256" key="2">
    <source>
        <dbReference type="ARBA" id="ARBA00022448"/>
    </source>
</evidence>
<dbReference type="InterPro" id="IPR003593">
    <property type="entry name" value="AAA+_ATPase"/>
</dbReference>
<keyword evidence="3" id="KW-0547">Nucleotide-binding</keyword>
<dbReference type="SMART" id="SM00382">
    <property type="entry name" value="AAA"/>
    <property type="match status" value="1"/>
</dbReference>
<dbReference type="EMBL" id="FZNQ01000007">
    <property type="protein sequence ID" value="SNR44555.1"/>
    <property type="molecule type" value="Genomic_DNA"/>
</dbReference>
<comment type="similarity">
    <text evidence="1">Belongs to the ABC transporter superfamily.</text>
</comment>
<gene>
    <name evidence="7" type="ORF">SAMN06264855_10746</name>
</gene>
<keyword evidence="8" id="KW-1185">Reference proteome</keyword>
<dbReference type="InterPro" id="IPR003439">
    <property type="entry name" value="ABC_transporter-like_ATP-bd"/>
</dbReference>
<evidence type="ECO:0000256" key="4">
    <source>
        <dbReference type="ARBA" id="ARBA00022840"/>
    </source>
</evidence>
<dbReference type="InterPro" id="IPR025302">
    <property type="entry name" value="DrrA1/2-like_C"/>
</dbReference>
<feature type="compositionally biased region" description="Basic and acidic residues" evidence="5">
    <location>
        <begin position="349"/>
        <end position="367"/>
    </location>
</feature>
<dbReference type="OrthoDB" id="87732at2157"/>
<sequence length="401" mass="42610">MTAIELHGVTKQFADVTAVDDLDLAVEEGEIYGFLGPNGAGKSTTINMVLDLVRPTTGTVTVLGRDATADSVDIRRRTGVLPEGFSVYDRLSGRKHVEFAIESKEADAEPEALLERVGLSPEDWDRKAGGYSKGMCQRLALAMALVGEPELLILDEPSSGLDPAGAKEMRDIVRAEADRGATVFFSSHVLGQVEAVCDRVGILRDGTLVAEDSIEGLRDAVGGEETLDIETAGVDETALESVRALEGVSQVTRVEGSDGRIRVNCADDAKTRVIGALEDAGVGVSDFHTEEASLEDLFLAYTEGDSASPGTDGDDEETAEAPTDGDEARSASDDEPEGDDDEPEMEPEGTERDEAGEADGTGERAEAEETEETDEGTEETDEGTEETDETDPTATTEEVER</sequence>
<feature type="compositionally biased region" description="Acidic residues" evidence="5">
    <location>
        <begin position="312"/>
        <end position="325"/>
    </location>
</feature>
<dbReference type="PANTHER" id="PTHR43335:SF4">
    <property type="entry name" value="ABC TRANSPORTER, ATP-BINDING PROTEIN"/>
    <property type="match status" value="1"/>
</dbReference>
<evidence type="ECO:0000313" key="8">
    <source>
        <dbReference type="Proteomes" id="UP000198397"/>
    </source>
</evidence>
<evidence type="ECO:0000313" key="7">
    <source>
        <dbReference type="EMBL" id="SNR44555.1"/>
    </source>
</evidence>
<evidence type="ECO:0000256" key="3">
    <source>
        <dbReference type="ARBA" id="ARBA00022741"/>
    </source>
</evidence>
<dbReference type="SUPFAM" id="SSF52540">
    <property type="entry name" value="P-loop containing nucleoside triphosphate hydrolases"/>
    <property type="match status" value="1"/>
</dbReference>
<dbReference type="AlphaFoldDB" id="A0A238WD96"/>
<dbReference type="Pfam" id="PF00005">
    <property type="entry name" value="ABC_tran"/>
    <property type="match status" value="1"/>
</dbReference>
<evidence type="ECO:0000259" key="6">
    <source>
        <dbReference type="PROSITE" id="PS50893"/>
    </source>
</evidence>
<dbReference type="Pfam" id="PF13732">
    <property type="entry name" value="DrrA1-3_C"/>
    <property type="match status" value="1"/>
</dbReference>
<feature type="domain" description="ABC transporter" evidence="6">
    <location>
        <begin position="4"/>
        <end position="230"/>
    </location>
</feature>
<evidence type="ECO:0000256" key="1">
    <source>
        <dbReference type="ARBA" id="ARBA00005417"/>
    </source>
</evidence>
<dbReference type="InterPro" id="IPR017871">
    <property type="entry name" value="ABC_transporter-like_CS"/>
</dbReference>
<dbReference type="InterPro" id="IPR027417">
    <property type="entry name" value="P-loop_NTPase"/>
</dbReference>
<dbReference type="CDD" id="cd03230">
    <property type="entry name" value="ABC_DR_subfamily_A"/>
    <property type="match status" value="1"/>
</dbReference>
<name>A0A238WD96_HALVU</name>
<dbReference type="Proteomes" id="UP000198397">
    <property type="component" value="Unassembled WGS sequence"/>
</dbReference>
<reference evidence="7 8" key="1">
    <citation type="submission" date="2017-06" db="EMBL/GenBank/DDBJ databases">
        <authorList>
            <person name="Kim H.J."/>
            <person name="Triplett B.A."/>
        </authorList>
    </citation>
    <scope>NUCLEOTIDE SEQUENCE [LARGE SCALE GENOMIC DNA]</scope>
    <source>
        <strain evidence="7 8">DSM 8800</strain>
    </source>
</reference>
<proteinExistence type="inferred from homology"/>
<protein>
    <submittedName>
        <fullName evidence="7">ABC-2 type transport system ATP-binding protein</fullName>
    </submittedName>
</protein>
<keyword evidence="4 7" id="KW-0067">ATP-binding</keyword>
<dbReference type="PROSITE" id="PS50893">
    <property type="entry name" value="ABC_TRANSPORTER_2"/>
    <property type="match status" value="1"/>
</dbReference>
<dbReference type="PANTHER" id="PTHR43335">
    <property type="entry name" value="ABC TRANSPORTER, ATP-BINDING PROTEIN"/>
    <property type="match status" value="1"/>
</dbReference>
<evidence type="ECO:0000256" key="5">
    <source>
        <dbReference type="SAM" id="MobiDB-lite"/>
    </source>
</evidence>
<feature type="compositionally biased region" description="Acidic residues" evidence="5">
    <location>
        <begin position="333"/>
        <end position="348"/>
    </location>
</feature>
<dbReference type="PROSITE" id="PS00211">
    <property type="entry name" value="ABC_TRANSPORTER_1"/>
    <property type="match status" value="1"/>
</dbReference>
<dbReference type="Gene3D" id="3.40.50.300">
    <property type="entry name" value="P-loop containing nucleotide triphosphate hydrolases"/>
    <property type="match status" value="1"/>
</dbReference>
<keyword evidence="2" id="KW-0813">Transport</keyword>
<feature type="region of interest" description="Disordered" evidence="5">
    <location>
        <begin position="303"/>
        <end position="401"/>
    </location>
</feature>
<organism evidence="7 8">
    <name type="scientific">Halorubrum vacuolatum</name>
    <name type="common">Natronobacterium vacuolatum</name>
    <dbReference type="NCBI Taxonomy" id="63740"/>
    <lineage>
        <taxon>Archaea</taxon>
        <taxon>Methanobacteriati</taxon>
        <taxon>Methanobacteriota</taxon>
        <taxon>Stenosarchaea group</taxon>
        <taxon>Halobacteria</taxon>
        <taxon>Halobacteriales</taxon>
        <taxon>Haloferacaceae</taxon>
        <taxon>Halorubrum</taxon>
    </lineage>
</organism>
<feature type="compositionally biased region" description="Acidic residues" evidence="5">
    <location>
        <begin position="368"/>
        <end position="401"/>
    </location>
</feature>
<accession>A0A238WD96</accession>